<dbReference type="AlphaFoldDB" id="A0A1Y0ICE5"/>
<accession>A0A1Y0ICE5</accession>
<proteinExistence type="predicted"/>
<name>A0A1Y0ICE5_9GAMM</name>
<evidence type="ECO:0000313" key="2">
    <source>
        <dbReference type="Proteomes" id="UP000196027"/>
    </source>
</evidence>
<dbReference type="Gene3D" id="3.40.630.10">
    <property type="entry name" value="Zn peptidases"/>
    <property type="match status" value="1"/>
</dbReference>
<dbReference type="RefSeq" id="WP_087462953.1">
    <property type="nucleotide sequence ID" value="NZ_CP021425.1"/>
</dbReference>
<sequence length="356" mass="40397">MRRYRKHISIWDNPETQTLGSSAEEFLRKLPGPTVIFVRGKRTQETRAVCTLLHGNEPSGTLAAYHWLKRRQQPACNVALFIASVETALTAPGFHYRQLPGNRDLNRCFIPPFNDREGEIAQEFMAYLDEIQPTSVLDIHNTSGDGPAFAVSIIHDDVHLRLASFFTHRIIHTPLRMGALMELSQHSMPIVTIECGGAREQESHELALNGLTRYLNAEQIDTIHSEETFELFHNPVRVVMQKESSIDYQEYNNHQVDITLSPGIERFNFGIVQPETQLGWLSSGDLNHLQAINSYQENVIDHILKVVDRKIYPARAIKLFMATTNPTIAKSDCLFYVVDADGREIVRGPVSEHDND</sequence>
<dbReference type="SUPFAM" id="SSF53187">
    <property type="entry name" value="Zn-dependent exopeptidases"/>
    <property type="match status" value="1"/>
</dbReference>
<keyword evidence="2" id="KW-1185">Reference proteome</keyword>
<reference evidence="1 2" key="1">
    <citation type="submission" date="2017-05" db="EMBL/GenBank/DDBJ databases">
        <title>Genomic insights into alkan degradation activity of Oleiphilus messinensis.</title>
        <authorList>
            <person name="Kozyavkin S.A."/>
            <person name="Slesarev A.I."/>
            <person name="Golyshin P.N."/>
            <person name="Korzhenkov A."/>
            <person name="Golyshina O.N."/>
            <person name="Toshchakov S.V."/>
        </authorList>
    </citation>
    <scope>NUCLEOTIDE SEQUENCE [LARGE SCALE GENOMIC DNA]</scope>
    <source>
        <strain evidence="1 2">ME102</strain>
    </source>
</reference>
<dbReference type="EMBL" id="CP021425">
    <property type="protein sequence ID" value="ARU58141.1"/>
    <property type="molecule type" value="Genomic_DNA"/>
</dbReference>
<dbReference type="OrthoDB" id="9782876at2"/>
<evidence type="ECO:0000313" key="1">
    <source>
        <dbReference type="EMBL" id="ARU58141.1"/>
    </source>
</evidence>
<dbReference type="KEGG" id="ome:OLMES_4124"/>
<gene>
    <name evidence="1" type="ORF">OLMES_4124</name>
</gene>
<organism evidence="1 2">
    <name type="scientific">Oleiphilus messinensis</name>
    <dbReference type="NCBI Taxonomy" id="141451"/>
    <lineage>
        <taxon>Bacteria</taxon>
        <taxon>Pseudomonadati</taxon>
        <taxon>Pseudomonadota</taxon>
        <taxon>Gammaproteobacteria</taxon>
        <taxon>Oceanospirillales</taxon>
        <taxon>Oleiphilaceae</taxon>
        <taxon>Oleiphilus</taxon>
    </lineage>
</organism>
<protein>
    <submittedName>
        <fullName evidence="1">Succinylglutamate desuccinylase/aspartoacylase-like protein</fullName>
    </submittedName>
</protein>
<dbReference type="Proteomes" id="UP000196027">
    <property type="component" value="Chromosome"/>
</dbReference>